<dbReference type="FunFam" id="3.40.50.300:FF:001146">
    <property type="entry name" value="DNA-binding protein SMUBP-2 isoform X1"/>
    <property type="match status" value="1"/>
</dbReference>
<keyword evidence="20" id="KW-1185">Reference proteome</keyword>
<feature type="compositionally biased region" description="Basic and acidic residues" evidence="16">
    <location>
        <begin position="700"/>
        <end position="711"/>
    </location>
</feature>
<dbReference type="InterPro" id="IPR035896">
    <property type="entry name" value="AN1-like_Znf"/>
</dbReference>
<dbReference type="GO" id="GO:0043139">
    <property type="term" value="F:5'-3' DNA helicase activity"/>
    <property type="evidence" value="ECO:0007669"/>
    <property type="project" value="TreeGrafter"/>
</dbReference>
<dbReference type="GO" id="GO:0003723">
    <property type="term" value="F:RNA binding"/>
    <property type="evidence" value="ECO:0007669"/>
    <property type="project" value="UniProtKB-KW"/>
</dbReference>
<dbReference type="NCBIfam" id="TIGR00376">
    <property type="entry name" value="IGHMBP2 family helicase"/>
    <property type="match status" value="1"/>
</dbReference>
<evidence type="ECO:0000256" key="10">
    <source>
        <dbReference type="ARBA" id="ARBA00022833"/>
    </source>
</evidence>
<feature type="compositionally biased region" description="Basic and acidic residues" evidence="16">
    <location>
        <begin position="984"/>
        <end position="1019"/>
    </location>
</feature>
<comment type="caution">
    <text evidence="19">The sequence shown here is derived from an EMBL/GenBank/DDBJ whole genome shotgun (WGS) entry which is preliminary data.</text>
</comment>
<dbReference type="InterPro" id="IPR050534">
    <property type="entry name" value="Coronavir_polyprotein_1ab"/>
</dbReference>
<dbReference type="InterPro" id="IPR027417">
    <property type="entry name" value="P-loop_NTPase"/>
</dbReference>
<dbReference type="GO" id="GO:0005737">
    <property type="term" value="C:cytoplasm"/>
    <property type="evidence" value="ECO:0007669"/>
    <property type="project" value="UniProtKB-SubCell"/>
</dbReference>
<dbReference type="CDD" id="cd18044">
    <property type="entry name" value="DEXXQc_SMUBP2"/>
    <property type="match status" value="1"/>
</dbReference>
<evidence type="ECO:0000256" key="12">
    <source>
        <dbReference type="ARBA" id="ARBA00022884"/>
    </source>
</evidence>
<dbReference type="CDD" id="cd18808">
    <property type="entry name" value="SF1_C_Upf1"/>
    <property type="match status" value="1"/>
</dbReference>
<comment type="subcellular location">
    <subcellularLocation>
        <location evidence="2">Cytoplasm</location>
    </subcellularLocation>
    <subcellularLocation>
        <location evidence="1">Nucleus</location>
    </subcellularLocation>
</comment>
<keyword evidence="5" id="KW-0479">Metal-binding</keyword>
<evidence type="ECO:0000259" key="18">
    <source>
        <dbReference type="PROSITE" id="PS51061"/>
    </source>
</evidence>
<evidence type="ECO:0000256" key="3">
    <source>
        <dbReference type="ARBA" id="ARBA00007913"/>
    </source>
</evidence>
<dbReference type="Proteomes" id="UP001374579">
    <property type="component" value="Unassembled WGS sequence"/>
</dbReference>
<dbReference type="Pfam" id="PF21138">
    <property type="entry name" value="SMUBP-2_HCS1_1B"/>
    <property type="match status" value="1"/>
</dbReference>
<keyword evidence="8" id="KW-0378">Hydrolase</keyword>
<dbReference type="Gene3D" id="4.10.1110.10">
    <property type="entry name" value="AN1-like Zinc finger"/>
    <property type="match status" value="1"/>
</dbReference>
<keyword evidence="10" id="KW-0862">Zinc</keyword>
<evidence type="ECO:0000256" key="11">
    <source>
        <dbReference type="ARBA" id="ARBA00022840"/>
    </source>
</evidence>
<dbReference type="PROSITE" id="PS51039">
    <property type="entry name" value="ZF_AN1"/>
    <property type="match status" value="1"/>
</dbReference>
<accession>A0AAN9B228</accession>
<dbReference type="InterPro" id="IPR000058">
    <property type="entry name" value="Znf_AN1"/>
</dbReference>
<reference evidence="19 20" key="1">
    <citation type="submission" date="2024-02" db="EMBL/GenBank/DDBJ databases">
        <title>Chromosome-scale genome assembly of the rough periwinkle Littorina saxatilis.</title>
        <authorList>
            <person name="De Jode A."/>
            <person name="Faria R."/>
            <person name="Formenti G."/>
            <person name="Sims Y."/>
            <person name="Smith T.P."/>
            <person name="Tracey A."/>
            <person name="Wood J.M.D."/>
            <person name="Zagrodzka Z.B."/>
            <person name="Johannesson K."/>
            <person name="Butlin R.K."/>
            <person name="Leder E.H."/>
        </authorList>
    </citation>
    <scope>NUCLEOTIDE SEQUENCE [LARGE SCALE GENOMIC DNA]</scope>
    <source>
        <strain evidence="19">Snail1</strain>
        <tissue evidence="19">Muscle</tissue>
    </source>
</reference>
<evidence type="ECO:0000259" key="17">
    <source>
        <dbReference type="PROSITE" id="PS51039"/>
    </source>
</evidence>
<evidence type="ECO:0000256" key="2">
    <source>
        <dbReference type="ARBA" id="ARBA00004496"/>
    </source>
</evidence>
<keyword evidence="4" id="KW-0963">Cytoplasm</keyword>
<evidence type="ECO:0000313" key="20">
    <source>
        <dbReference type="Proteomes" id="UP001374579"/>
    </source>
</evidence>
<dbReference type="InterPro" id="IPR041679">
    <property type="entry name" value="DNA2/NAM7-like_C"/>
</dbReference>
<dbReference type="GO" id="GO:0003677">
    <property type="term" value="F:DNA binding"/>
    <property type="evidence" value="ECO:0007669"/>
    <property type="project" value="InterPro"/>
</dbReference>
<keyword evidence="7 15" id="KW-0863">Zinc-finger</keyword>
<keyword evidence="9" id="KW-0347">Helicase</keyword>
<dbReference type="GO" id="GO:0005524">
    <property type="term" value="F:ATP binding"/>
    <property type="evidence" value="ECO:0007669"/>
    <property type="project" value="UniProtKB-KW"/>
</dbReference>
<dbReference type="Gene3D" id="2.40.30.270">
    <property type="match status" value="1"/>
</dbReference>
<dbReference type="Gene3D" id="3.30.1370.50">
    <property type="entry name" value="R3H-like domain"/>
    <property type="match status" value="1"/>
</dbReference>
<dbReference type="PANTHER" id="PTHR43788:SF8">
    <property type="entry name" value="DNA-BINDING PROTEIN SMUBP-2"/>
    <property type="match status" value="1"/>
</dbReference>
<dbReference type="SMART" id="SM00154">
    <property type="entry name" value="ZnF_AN1"/>
    <property type="match status" value="1"/>
</dbReference>
<proteinExistence type="inferred from homology"/>
<dbReference type="Pfam" id="PF13087">
    <property type="entry name" value="AAA_12"/>
    <property type="match status" value="1"/>
</dbReference>
<feature type="region of interest" description="Disordered" evidence="16">
    <location>
        <begin position="973"/>
        <end position="1019"/>
    </location>
</feature>
<dbReference type="FunFam" id="3.30.1370.50:FF:000002">
    <property type="entry name" value="Immunoglobulin mu DNA-binding protein 2"/>
    <property type="match status" value="1"/>
</dbReference>
<feature type="domain" description="R3H" evidence="18">
    <location>
        <begin position="712"/>
        <end position="776"/>
    </location>
</feature>
<dbReference type="Gene3D" id="3.40.50.300">
    <property type="entry name" value="P-loop containing nucleotide triphosphate hydrolases"/>
    <property type="match status" value="2"/>
</dbReference>
<feature type="region of interest" description="Disordered" evidence="16">
    <location>
        <begin position="765"/>
        <end position="832"/>
    </location>
</feature>
<dbReference type="GO" id="GO:0016787">
    <property type="term" value="F:hydrolase activity"/>
    <property type="evidence" value="ECO:0007669"/>
    <property type="project" value="UniProtKB-KW"/>
</dbReference>
<dbReference type="InterPro" id="IPR048761">
    <property type="entry name" value="SMUBP-2_HCS1_1B"/>
</dbReference>
<gene>
    <name evidence="19" type="ORF">V1264_004617</name>
</gene>
<evidence type="ECO:0000256" key="14">
    <source>
        <dbReference type="ARBA" id="ARBA00048432"/>
    </source>
</evidence>
<evidence type="ECO:0000256" key="1">
    <source>
        <dbReference type="ARBA" id="ARBA00004123"/>
    </source>
</evidence>
<comment type="similarity">
    <text evidence="3">Belongs to the DNA2/NAM7 helicase family.</text>
</comment>
<dbReference type="SUPFAM" id="SSF82708">
    <property type="entry name" value="R3H domain"/>
    <property type="match status" value="1"/>
</dbReference>
<dbReference type="GO" id="GO:0008270">
    <property type="term" value="F:zinc ion binding"/>
    <property type="evidence" value="ECO:0007669"/>
    <property type="project" value="UniProtKB-KW"/>
</dbReference>
<dbReference type="InterPro" id="IPR041677">
    <property type="entry name" value="DNA2/NAM7_AAA_11"/>
</dbReference>
<evidence type="ECO:0000256" key="5">
    <source>
        <dbReference type="ARBA" id="ARBA00022723"/>
    </source>
</evidence>
<evidence type="ECO:0000256" key="15">
    <source>
        <dbReference type="PROSITE-ProRule" id="PRU00449"/>
    </source>
</evidence>
<dbReference type="EMBL" id="JBAMIC010000013">
    <property type="protein sequence ID" value="KAK7097673.1"/>
    <property type="molecule type" value="Genomic_DNA"/>
</dbReference>
<comment type="catalytic activity">
    <reaction evidence="14">
        <text>ATP + H2O = ADP + phosphate + H(+)</text>
        <dbReference type="Rhea" id="RHEA:13065"/>
        <dbReference type="ChEBI" id="CHEBI:15377"/>
        <dbReference type="ChEBI" id="CHEBI:15378"/>
        <dbReference type="ChEBI" id="CHEBI:30616"/>
        <dbReference type="ChEBI" id="CHEBI:43474"/>
        <dbReference type="ChEBI" id="CHEBI:456216"/>
        <dbReference type="EC" id="3.6.4.12"/>
    </reaction>
    <physiologicalReaction direction="left-to-right" evidence="14">
        <dbReference type="Rhea" id="RHEA:13066"/>
    </physiologicalReaction>
</comment>
<dbReference type="InterPro" id="IPR047187">
    <property type="entry name" value="SF1_C_Upf1"/>
</dbReference>
<organism evidence="19 20">
    <name type="scientific">Littorina saxatilis</name>
    <dbReference type="NCBI Taxonomy" id="31220"/>
    <lineage>
        <taxon>Eukaryota</taxon>
        <taxon>Metazoa</taxon>
        <taxon>Spiralia</taxon>
        <taxon>Lophotrochozoa</taxon>
        <taxon>Mollusca</taxon>
        <taxon>Gastropoda</taxon>
        <taxon>Caenogastropoda</taxon>
        <taxon>Littorinimorpha</taxon>
        <taxon>Littorinoidea</taxon>
        <taxon>Littorinidae</taxon>
        <taxon>Littorina</taxon>
    </lineage>
</organism>
<protein>
    <recommendedName>
        <fullName evidence="21">DNA-binding protein SMUBP-2</fullName>
    </recommendedName>
</protein>
<dbReference type="SMART" id="SM00393">
    <property type="entry name" value="R3H"/>
    <property type="match status" value="1"/>
</dbReference>
<dbReference type="PROSITE" id="PS51061">
    <property type="entry name" value="R3H"/>
    <property type="match status" value="1"/>
</dbReference>
<dbReference type="InterPro" id="IPR003593">
    <property type="entry name" value="AAA+_ATPase"/>
</dbReference>
<evidence type="ECO:0000256" key="6">
    <source>
        <dbReference type="ARBA" id="ARBA00022741"/>
    </source>
</evidence>
<keyword evidence="6" id="KW-0547">Nucleotide-binding</keyword>
<dbReference type="InterPro" id="IPR004483">
    <property type="entry name" value="SMUBP-2/Hcs1-like"/>
</dbReference>
<dbReference type="InterPro" id="IPR014001">
    <property type="entry name" value="Helicase_ATP-bd"/>
</dbReference>
<dbReference type="SUPFAM" id="SSF52540">
    <property type="entry name" value="P-loop containing nucleoside triphosphate hydrolases"/>
    <property type="match status" value="1"/>
</dbReference>
<dbReference type="AlphaFoldDB" id="A0AAN9B228"/>
<evidence type="ECO:0000256" key="7">
    <source>
        <dbReference type="ARBA" id="ARBA00022771"/>
    </source>
</evidence>
<evidence type="ECO:0000256" key="16">
    <source>
        <dbReference type="SAM" id="MobiDB-lite"/>
    </source>
</evidence>
<feature type="region of interest" description="Disordered" evidence="16">
    <location>
        <begin position="656"/>
        <end position="711"/>
    </location>
</feature>
<evidence type="ECO:0000256" key="4">
    <source>
        <dbReference type="ARBA" id="ARBA00022490"/>
    </source>
</evidence>
<evidence type="ECO:0008006" key="21">
    <source>
        <dbReference type="Google" id="ProtNLM"/>
    </source>
</evidence>
<feature type="compositionally biased region" description="Basic residues" evidence="16">
    <location>
        <begin position="878"/>
        <end position="887"/>
    </location>
</feature>
<name>A0AAN9B228_9CAEN</name>
<evidence type="ECO:0000256" key="9">
    <source>
        <dbReference type="ARBA" id="ARBA00022806"/>
    </source>
</evidence>
<evidence type="ECO:0000256" key="13">
    <source>
        <dbReference type="ARBA" id="ARBA00023242"/>
    </source>
</evidence>
<keyword evidence="13" id="KW-0539">Nucleus</keyword>
<dbReference type="SMART" id="SM00382">
    <property type="entry name" value="AAA"/>
    <property type="match status" value="1"/>
</dbReference>
<evidence type="ECO:0000256" key="8">
    <source>
        <dbReference type="ARBA" id="ARBA00022801"/>
    </source>
</evidence>
<dbReference type="PANTHER" id="PTHR43788">
    <property type="entry name" value="DNA2/NAM7 HELICASE FAMILY MEMBER"/>
    <property type="match status" value="1"/>
</dbReference>
<feature type="region of interest" description="Disordered" evidence="16">
    <location>
        <begin position="857"/>
        <end position="894"/>
    </location>
</feature>
<sequence length="1019" mass="112024">MSVDEFVTRTRKLLEKERDAEIEETRVLTEQLPAKELQRRGVCLIKLRLAERSTGLYGRTVAAFQPYWPGNDLPSHNFTPGDIVGVAQEGAAQTDSQVSGVVSRILPNSLQVAFEESDDVFSLDDDKQYRLTKLANDVTYRRLKRALSDLQGYSAGPCQRLINVLFGLTPLTPPTLQQEYNWMNTGLDDSQKEAVKFALAQPEVAVIHGPPGTGKTTTVVELILQAVRKGVKVLALAPSNVAVDNLVERLGARHKRIVRIGHPARLLPHIAPYALDAMVAASDQTSLAADARRDLNNLLGQLKGKRGHSRAGVREEMKQLRREVRKREETATRDILKRADVVLVTLTSASPESPLKLLDENHFDLIVIDECSQALEAACWMGLLHGRRCVLAGDPHQLPPTIMSKQAAGEGLGVTLMERVMKTYGDSVVRMLTTQYRMHRHIMLWSSQKLYGNKLQAHPSVAEHLLKDLPSVEEGETTSIPLLLIDTAGCNLPELDLPQEVSKGNEGEADIVAAHVEQLVQAGVAPQDIAVIAPYNLQVELLRQRLSAKYPSLEIKSVDGFQGREKEAVVISFVRSNNKKEVGFLAEKRRINVAVTRARRHLAVICDSDTVSSDPFLRSLLDYMSDAGQVWSAHQFVQDGLITESSGRPERLENLLSDTASGEQRKKEGGGRKGIGKKAKGEQQLGQSKPQRQTPQAGAESRKPEKQLMSTEDKQPIYEKMLGDFDADESQTFIAFPSTLTSHDRMVIHEVSEKLGLLHVSRGEGKERHLVVSKPGTRPSTVPSGEAGDAASCPGDDVENDDPTALSNAEPSAEETETFPSEAAQEEKPKVKAGSSCRLCGRDVIPANLQLHEAHCGRREHQPAAPASASGAAGGPKKEKKEKKKKPPSQVHQAAQVLGKVADDDFDALIATVKAMDSKCSYKKCKTLTNTLGRNCVHCMRRFCLQHLMPEIHGCGDAAKIHARQTISRERVLHPGSGVPNKKPAPDKRAQMERKLNKKLDEMNDKRTRKDPKKDGAGT</sequence>
<dbReference type="InterPro" id="IPR001374">
    <property type="entry name" value="R3H_dom"/>
</dbReference>
<feature type="compositionally biased region" description="Polar residues" evidence="16">
    <location>
        <begin position="684"/>
        <end position="696"/>
    </location>
</feature>
<dbReference type="SUPFAM" id="SSF118310">
    <property type="entry name" value="AN1-like Zinc finger"/>
    <property type="match status" value="1"/>
</dbReference>
<dbReference type="Pfam" id="PF13086">
    <property type="entry name" value="AAA_11"/>
    <property type="match status" value="1"/>
</dbReference>
<dbReference type="GO" id="GO:0005634">
    <property type="term" value="C:nucleus"/>
    <property type="evidence" value="ECO:0007669"/>
    <property type="project" value="UniProtKB-SubCell"/>
</dbReference>
<dbReference type="Pfam" id="PF01428">
    <property type="entry name" value="zf-AN1"/>
    <property type="match status" value="1"/>
</dbReference>
<keyword evidence="12" id="KW-0694">RNA-binding</keyword>
<keyword evidence="11" id="KW-0067">ATP-binding</keyword>
<dbReference type="Pfam" id="PF01424">
    <property type="entry name" value="R3H"/>
    <property type="match status" value="1"/>
</dbReference>
<dbReference type="InterPro" id="IPR036867">
    <property type="entry name" value="R3H_dom_sf"/>
</dbReference>
<evidence type="ECO:0000313" key="19">
    <source>
        <dbReference type="EMBL" id="KAK7097673.1"/>
    </source>
</evidence>
<dbReference type="SMART" id="SM00487">
    <property type="entry name" value="DEXDc"/>
    <property type="match status" value="1"/>
</dbReference>
<feature type="domain" description="AN1-type" evidence="17">
    <location>
        <begin position="914"/>
        <end position="963"/>
    </location>
</feature>